<name>A0A5N5MP87_9ROSI</name>
<feature type="region of interest" description="Disordered" evidence="10">
    <location>
        <begin position="81"/>
        <end position="119"/>
    </location>
</feature>
<evidence type="ECO:0000256" key="4">
    <source>
        <dbReference type="ARBA" id="ARBA00022771"/>
    </source>
</evidence>
<dbReference type="CDD" id="cd19821">
    <property type="entry name" value="Bbox1_BBX-like"/>
    <property type="match status" value="1"/>
</dbReference>
<evidence type="ECO:0000256" key="9">
    <source>
        <dbReference type="PROSITE-ProRule" id="PRU00024"/>
    </source>
</evidence>
<dbReference type="EMBL" id="VDCV01000005">
    <property type="protein sequence ID" value="KAB5556817.1"/>
    <property type="molecule type" value="Genomic_DNA"/>
</dbReference>
<dbReference type="PANTHER" id="PTHR31832">
    <property type="entry name" value="B-BOX ZINC FINGER PROTEIN 22"/>
    <property type="match status" value="1"/>
</dbReference>
<keyword evidence="5" id="KW-0862">Zinc</keyword>
<reference evidence="13" key="1">
    <citation type="journal article" date="2019" name="Gigascience">
        <title>De novo genome assembly of the endangered Acer yangbiense, a plant species with extremely small populations endemic to Yunnan Province, China.</title>
        <authorList>
            <person name="Yang J."/>
            <person name="Wariss H.M."/>
            <person name="Tao L."/>
            <person name="Zhang R."/>
            <person name="Yun Q."/>
            <person name="Hollingsworth P."/>
            <person name="Dao Z."/>
            <person name="Luo G."/>
            <person name="Guo H."/>
            <person name="Ma Y."/>
            <person name="Sun W."/>
        </authorList>
    </citation>
    <scope>NUCLEOTIDE SEQUENCE [LARGE SCALE GENOMIC DNA]</scope>
    <source>
        <strain evidence="13">cv. br00</strain>
    </source>
</reference>
<dbReference type="InterPro" id="IPR000315">
    <property type="entry name" value="Znf_B-box"/>
</dbReference>
<dbReference type="GO" id="GO:0006355">
    <property type="term" value="P:regulation of DNA-templated transcription"/>
    <property type="evidence" value="ECO:0007669"/>
    <property type="project" value="TreeGrafter"/>
</dbReference>
<dbReference type="GO" id="GO:0005634">
    <property type="term" value="C:nucleus"/>
    <property type="evidence" value="ECO:0007669"/>
    <property type="project" value="UniProtKB-SubCell"/>
</dbReference>
<evidence type="ECO:0000256" key="6">
    <source>
        <dbReference type="ARBA" id="ARBA00023015"/>
    </source>
</evidence>
<dbReference type="AlphaFoldDB" id="A0A5N5MP87"/>
<dbReference type="SUPFAM" id="SSF57845">
    <property type="entry name" value="B-box zinc-binding domain"/>
    <property type="match status" value="1"/>
</dbReference>
<evidence type="ECO:0000256" key="2">
    <source>
        <dbReference type="ARBA" id="ARBA00022723"/>
    </source>
</evidence>
<evidence type="ECO:0000256" key="10">
    <source>
        <dbReference type="SAM" id="MobiDB-lite"/>
    </source>
</evidence>
<feature type="domain" description="B box-type" evidence="11">
    <location>
        <begin position="45"/>
        <end position="87"/>
    </location>
</feature>
<proteinExistence type="predicted"/>
<evidence type="ECO:0000256" key="8">
    <source>
        <dbReference type="ARBA" id="ARBA00023242"/>
    </source>
</evidence>
<keyword evidence="6" id="KW-0805">Transcription regulation</keyword>
<evidence type="ECO:0000313" key="12">
    <source>
        <dbReference type="EMBL" id="KAB5556817.1"/>
    </source>
</evidence>
<dbReference type="PANTHER" id="PTHR31832:SF5">
    <property type="entry name" value="OS09G0527900 PROTEIN"/>
    <property type="match status" value="1"/>
</dbReference>
<keyword evidence="4 9" id="KW-0863">Zinc-finger</keyword>
<evidence type="ECO:0000313" key="13">
    <source>
        <dbReference type="Proteomes" id="UP000326939"/>
    </source>
</evidence>
<dbReference type="SMART" id="SM00336">
    <property type="entry name" value="BBOX"/>
    <property type="match status" value="1"/>
</dbReference>
<sequence>MAQGAEAEYVEGAEFVDCFVDCYCLVHMCNKLASRHVQVGLATPSEAPRCDICENAPAFFYCETDGISLCLQCDMTVHVGGDQPQPEDPAPQPMYPGGTGRGQNRPQKAPQERTDRIAKNNNIRSGREAESRVPMLPGKLERSRGFSMLQLSSSLEFVVLFQNIANVSFQLLFVLVLDGEALCQNASNGETLPFASIWRRPGMTIGPTF</sequence>
<keyword evidence="13" id="KW-1185">Reference proteome</keyword>
<evidence type="ECO:0000259" key="11">
    <source>
        <dbReference type="PROSITE" id="PS50119"/>
    </source>
</evidence>
<keyword evidence="2" id="KW-0479">Metal-binding</keyword>
<keyword evidence="7" id="KW-0804">Transcription</keyword>
<evidence type="ECO:0000256" key="1">
    <source>
        <dbReference type="ARBA" id="ARBA00004123"/>
    </source>
</evidence>
<dbReference type="PROSITE" id="PS50119">
    <property type="entry name" value="ZF_BBOX"/>
    <property type="match status" value="1"/>
</dbReference>
<comment type="caution">
    <text evidence="12">The sequence shown here is derived from an EMBL/GenBank/DDBJ whole genome shotgun (WGS) entry which is preliminary data.</text>
</comment>
<dbReference type="Proteomes" id="UP000326939">
    <property type="component" value="Chromosome 5"/>
</dbReference>
<protein>
    <recommendedName>
        <fullName evidence="11">B box-type domain-containing protein</fullName>
    </recommendedName>
</protein>
<gene>
    <name evidence="12" type="ORF">DKX38_007726</name>
</gene>
<evidence type="ECO:0000256" key="7">
    <source>
        <dbReference type="ARBA" id="ARBA00023163"/>
    </source>
</evidence>
<evidence type="ECO:0000256" key="3">
    <source>
        <dbReference type="ARBA" id="ARBA00022737"/>
    </source>
</evidence>
<dbReference type="GO" id="GO:0009640">
    <property type="term" value="P:photomorphogenesis"/>
    <property type="evidence" value="ECO:0007669"/>
    <property type="project" value="TreeGrafter"/>
</dbReference>
<evidence type="ECO:0000256" key="5">
    <source>
        <dbReference type="ARBA" id="ARBA00022833"/>
    </source>
</evidence>
<dbReference type="InterPro" id="IPR049808">
    <property type="entry name" value="CONSTANS-like_Bbox1"/>
</dbReference>
<keyword evidence="8" id="KW-0539">Nucleus</keyword>
<comment type="subcellular location">
    <subcellularLocation>
        <location evidence="1">Nucleus</location>
    </subcellularLocation>
</comment>
<dbReference type="InterPro" id="IPR051979">
    <property type="entry name" value="B-box_zinc_finger"/>
</dbReference>
<organism evidence="12 13">
    <name type="scientific">Salix brachista</name>
    <dbReference type="NCBI Taxonomy" id="2182728"/>
    <lineage>
        <taxon>Eukaryota</taxon>
        <taxon>Viridiplantae</taxon>
        <taxon>Streptophyta</taxon>
        <taxon>Embryophyta</taxon>
        <taxon>Tracheophyta</taxon>
        <taxon>Spermatophyta</taxon>
        <taxon>Magnoliopsida</taxon>
        <taxon>eudicotyledons</taxon>
        <taxon>Gunneridae</taxon>
        <taxon>Pentapetalae</taxon>
        <taxon>rosids</taxon>
        <taxon>fabids</taxon>
        <taxon>Malpighiales</taxon>
        <taxon>Salicaceae</taxon>
        <taxon>Saliceae</taxon>
        <taxon>Salix</taxon>
    </lineage>
</organism>
<accession>A0A5N5MP87</accession>
<keyword evidence="3" id="KW-0677">Repeat</keyword>
<dbReference type="GO" id="GO:0008270">
    <property type="term" value="F:zinc ion binding"/>
    <property type="evidence" value="ECO:0007669"/>
    <property type="project" value="UniProtKB-KW"/>
</dbReference>
<dbReference type="Pfam" id="PF00643">
    <property type="entry name" value="zf-B_box"/>
    <property type="match status" value="1"/>
</dbReference>